<organism evidence="2 3">
    <name type="scientific">Aliarcobacter butzleri</name>
    <dbReference type="NCBI Taxonomy" id="28197"/>
    <lineage>
        <taxon>Bacteria</taxon>
        <taxon>Pseudomonadati</taxon>
        <taxon>Campylobacterota</taxon>
        <taxon>Epsilonproteobacteria</taxon>
        <taxon>Campylobacterales</taxon>
        <taxon>Arcobacteraceae</taxon>
        <taxon>Aliarcobacter</taxon>
    </lineage>
</organism>
<gene>
    <name evidence="2" type="ORF">PT520_09685</name>
</gene>
<proteinExistence type="predicted"/>
<dbReference type="AlphaFoldDB" id="A0AAW6VQD5"/>
<feature type="region of interest" description="Disordered" evidence="1">
    <location>
        <begin position="123"/>
        <end position="149"/>
    </location>
</feature>
<dbReference type="RefSeq" id="WP_284074953.1">
    <property type="nucleotide sequence ID" value="NZ_JAQTJH010000012.1"/>
</dbReference>
<evidence type="ECO:0000313" key="3">
    <source>
        <dbReference type="Proteomes" id="UP001237843"/>
    </source>
</evidence>
<accession>A0AAW6VQD5</accession>
<comment type="caution">
    <text evidence="2">The sequence shown here is derived from an EMBL/GenBank/DDBJ whole genome shotgun (WGS) entry which is preliminary data.</text>
</comment>
<evidence type="ECO:0000256" key="1">
    <source>
        <dbReference type="SAM" id="MobiDB-lite"/>
    </source>
</evidence>
<protein>
    <recommendedName>
        <fullName evidence="4">KfrA N-terminal DNA-binding domain-containing protein</fullName>
    </recommendedName>
</protein>
<reference evidence="2" key="2">
    <citation type="submission" date="2023-02" db="EMBL/GenBank/DDBJ databases">
        <authorList>
            <person name="Concha-Toloza M."/>
            <person name="Lopez-Cantillo M."/>
            <person name="Molina-Mora J."/>
            <person name="Collado L."/>
        </authorList>
    </citation>
    <scope>NUCLEOTIDE SEQUENCE</scope>
    <source>
        <strain evidence="2">FR1p273A</strain>
    </source>
</reference>
<evidence type="ECO:0000313" key="2">
    <source>
        <dbReference type="EMBL" id="MDK2062787.1"/>
    </source>
</evidence>
<dbReference type="EMBL" id="JAQTJH010000012">
    <property type="protein sequence ID" value="MDK2062787.1"/>
    <property type="molecule type" value="Genomic_DNA"/>
</dbReference>
<dbReference type="Proteomes" id="UP001237843">
    <property type="component" value="Unassembled WGS sequence"/>
</dbReference>
<name>A0AAW6VQD5_9BACT</name>
<feature type="compositionally biased region" description="Low complexity" evidence="1">
    <location>
        <begin position="124"/>
        <end position="142"/>
    </location>
</feature>
<sequence length="149" mass="17046">MKIHKAKLLDVIQYTGEEPRIVRELMTNPLPTVNKGDLLIVPEKVAKFLSRAGSPFEKFEIEDLISDTDENYVNHIADDAVAKVNQLNQTVLELESQSKIKQDELEAIELRENKEMEELKKLNQKLNEQLENSSNSKKTTTKAPKEETL</sequence>
<evidence type="ECO:0008006" key="4">
    <source>
        <dbReference type="Google" id="ProtNLM"/>
    </source>
</evidence>
<reference evidence="2" key="1">
    <citation type="journal article" date="2023" name="Antibiotics">
        <title>Genomic Characterization of Antibiotic-Resistant Campylobacterales Isolated from Chilean Poultry Meat.</title>
        <authorList>
            <person name="Concha-Toloza M."/>
            <person name="Lopez-Cantillo M."/>
            <person name="Molina-Mora J.A."/>
            <person name="Collado L."/>
        </authorList>
    </citation>
    <scope>NUCLEOTIDE SEQUENCE</scope>
    <source>
        <strain evidence="2">FR1p273A</strain>
    </source>
</reference>